<protein>
    <submittedName>
        <fullName evidence="6">LysR family transcriptional regulator</fullName>
    </submittedName>
</protein>
<dbReference type="AlphaFoldDB" id="A0A371P9V3"/>
<dbReference type="FunFam" id="1.10.10.10:FF:000001">
    <property type="entry name" value="LysR family transcriptional regulator"/>
    <property type="match status" value="1"/>
</dbReference>
<evidence type="ECO:0000256" key="4">
    <source>
        <dbReference type="ARBA" id="ARBA00023163"/>
    </source>
</evidence>
<dbReference type="RefSeq" id="WP_119702398.1">
    <property type="nucleotide sequence ID" value="NZ_JBHSOI010000001.1"/>
</dbReference>
<dbReference type="InterPro" id="IPR036388">
    <property type="entry name" value="WH-like_DNA-bd_sf"/>
</dbReference>
<organism evidence="6 7">
    <name type="scientific">Aeromicrobium endophyticum</name>
    <dbReference type="NCBI Taxonomy" id="2292704"/>
    <lineage>
        <taxon>Bacteria</taxon>
        <taxon>Bacillati</taxon>
        <taxon>Actinomycetota</taxon>
        <taxon>Actinomycetes</taxon>
        <taxon>Propionibacteriales</taxon>
        <taxon>Nocardioidaceae</taxon>
        <taxon>Aeromicrobium</taxon>
    </lineage>
</organism>
<comment type="caution">
    <text evidence="6">The sequence shown here is derived from an EMBL/GenBank/DDBJ whole genome shotgun (WGS) entry which is preliminary data.</text>
</comment>
<dbReference type="PROSITE" id="PS50931">
    <property type="entry name" value="HTH_LYSR"/>
    <property type="match status" value="1"/>
</dbReference>
<feature type="domain" description="HTH lysR-type" evidence="5">
    <location>
        <begin position="1"/>
        <end position="58"/>
    </location>
</feature>
<name>A0A371P9V3_9ACTN</name>
<keyword evidence="4" id="KW-0804">Transcription</keyword>
<dbReference type="InterPro" id="IPR005119">
    <property type="entry name" value="LysR_subst-bd"/>
</dbReference>
<dbReference type="InterPro" id="IPR000847">
    <property type="entry name" value="LysR_HTH_N"/>
</dbReference>
<evidence type="ECO:0000259" key="5">
    <source>
        <dbReference type="PROSITE" id="PS50931"/>
    </source>
</evidence>
<dbReference type="Gene3D" id="3.40.190.290">
    <property type="match status" value="1"/>
</dbReference>
<dbReference type="Pfam" id="PF00126">
    <property type="entry name" value="HTH_1"/>
    <property type="match status" value="1"/>
</dbReference>
<dbReference type="EMBL" id="QUBR01000001">
    <property type="protein sequence ID" value="REK72266.1"/>
    <property type="molecule type" value="Genomic_DNA"/>
</dbReference>
<evidence type="ECO:0000313" key="7">
    <source>
        <dbReference type="Proteomes" id="UP000265581"/>
    </source>
</evidence>
<accession>A0A371P9V3</accession>
<keyword evidence="2" id="KW-0805">Transcription regulation</keyword>
<dbReference type="InterPro" id="IPR036390">
    <property type="entry name" value="WH_DNA-bd_sf"/>
</dbReference>
<dbReference type="GO" id="GO:0005829">
    <property type="term" value="C:cytosol"/>
    <property type="evidence" value="ECO:0007669"/>
    <property type="project" value="TreeGrafter"/>
</dbReference>
<dbReference type="InterPro" id="IPR050950">
    <property type="entry name" value="HTH-type_LysR_regulators"/>
</dbReference>
<keyword evidence="7" id="KW-1185">Reference proteome</keyword>
<evidence type="ECO:0000256" key="3">
    <source>
        <dbReference type="ARBA" id="ARBA00023125"/>
    </source>
</evidence>
<dbReference type="Proteomes" id="UP000265581">
    <property type="component" value="Unassembled WGS sequence"/>
</dbReference>
<keyword evidence="3" id="KW-0238">DNA-binding</keyword>
<proteinExistence type="inferred from homology"/>
<sequence length="301" mass="32873">MQIHQLTYFVAVARTRHFTRAADLTGVSQPTLSKQIRVLENSLGTPLFVRHRGGIELTSAGEALLPHAQRILIDVESAERTVHEVASLRRGRVRLGATPSLCDGLLPRALTRFHEMYPGIDLEVQEAGSRLLTRELAQGRIDVALLIIPLHSDEPDIETTPVLRERLVLASPPGSDAPEHMDVGDLRDLPLVMFREGYDLRDVTLRACAQAGFEPRLAVEGGEMSAVLRFVEAGLGHAVVPSMVLSARPQLRSSQLGNPPLDRVIALAHRSSEALPLAAQAFKAELLDHLTTFADGDLDLV</sequence>
<evidence type="ECO:0000313" key="6">
    <source>
        <dbReference type="EMBL" id="REK72266.1"/>
    </source>
</evidence>
<comment type="similarity">
    <text evidence="1">Belongs to the LysR transcriptional regulatory family.</text>
</comment>
<evidence type="ECO:0000256" key="2">
    <source>
        <dbReference type="ARBA" id="ARBA00023015"/>
    </source>
</evidence>
<dbReference type="OrthoDB" id="3181812at2"/>
<dbReference type="PRINTS" id="PR00039">
    <property type="entry name" value="HTHLYSR"/>
</dbReference>
<dbReference type="GO" id="GO:0003700">
    <property type="term" value="F:DNA-binding transcription factor activity"/>
    <property type="evidence" value="ECO:0007669"/>
    <property type="project" value="InterPro"/>
</dbReference>
<reference evidence="6 7" key="1">
    <citation type="submission" date="2018-08" db="EMBL/GenBank/DDBJ databases">
        <title>Aeromicrobium sp. M2KJ-4, whole genome shotgun sequence.</title>
        <authorList>
            <person name="Tuo L."/>
        </authorList>
    </citation>
    <scope>NUCLEOTIDE SEQUENCE [LARGE SCALE GENOMIC DNA]</scope>
    <source>
        <strain evidence="6 7">M2KJ-4</strain>
    </source>
</reference>
<dbReference type="Pfam" id="PF03466">
    <property type="entry name" value="LysR_substrate"/>
    <property type="match status" value="1"/>
</dbReference>
<dbReference type="CDD" id="cd05466">
    <property type="entry name" value="PBP2_LTTR_substrate"/>
    <property type="match status" value="1"/>
</dbReference>
<gene>
    <name evidence="6" type="ORF">DX116_01075</name>
</gene>
<evidence type="ECO:0000256" key="1">
    <source>
        <dbReference type="ARBA" id="ARBA00009437"/>
    </source>
</evidence>
<dbReference type="SUPFAM" id="SSF46785">
    <property type="entry name" value="Winged helix' DNA-binding domain"/>
    <property type="match status" value="1"/>
</dbReference>
<dbReference type="SUPFAM" id="SSF53850">
    <property type="entry name" value="Periplasmic binding protein-like II"/>
    <property type="match status" value="1"/>
</dbReference>
<dbReference type="PANTHER" id="PTHR30419">
    <property type="entry name" value="HTH-TYPE TRANSCRIPTIONAL REGULATOR YBHD"/>
    <property type="match status" value="1"/>
</dbReference>
<dbReference type="GO" id="GO:0003677">
    <property type="term" value="F:DNA binding"/>
    <property type="evidence" value="ECO:0007669"/>
    <property type="project" value="UniProtKB-KW"/>
</dbReference>
<dbReference type="Gene3D" id="1.10.10.10">
    <property type="entry name" value="Winged helix-like DNA-binding domain superfamily/Winged helix DNA-binding domain"/>
    <property type="match status" value="1"/>
</dbReference>